<name>A0A7X1KUN1_9PSED</name>
<evidence type="ECO:0000256" key="7">
    <source>
        <dbReference type="ARBA" id="ARBA00023004"/>
    </source>
</evidence>
<evidence type="ECO:0000256" key="5">
    <source>
        <dbReference type="ARBA" id="ARBA00022827"/>
    </source>
</evidence>
<dbReference type="InterPro" id="IPR017938">
    <property type="entry name" value="Riboflavin_synthase-like_b-brl"/>
</dbReference>
<keyword evidence="4" id="KW-0479">Metal-binding</keyword>
<proteinExistence type="predicted"/>
<accession>A0A7X1KUN1</accession>
<dbReference type="AlphaFoldDB" id="A0A7X1KUN1"/>
<dbReference type="GO" id="GO:0050660">
    <property type="term" value="F:flavin adenine dinucleotide binding"/>
    <property type="evidence" value="ECO:0007669"/>
    <property type="project" value="TreeGrafter"/>
</dbReference>
<dbReference type="InterPro" id="IPR039261">
    <property type="entry name" value="FNR_nucleotide-bd"/>
</dbReference>
<keyword evidence="11" id="KW-1185">Reference proteome</keyword>
<dbReference type="GO" id="GO:0046872">
    <property type="term" value="F:metal ion binding"/>
    <property type="evidence" value="ECO:0007669"/>
    <property type="project" value="UniProtKB-KW"/>
</dbReference>
<dbReference type="SUPFAM" id="SSF52343">
    <property type="entry name" value="Ferredoxin reductase-like, C-terminal NADP-linked domain"/>
    <property type="match status" value="1"/>
</dbReference>
<keyword evidence="5" id="KW-0274">FAD</keyword>
<dbReference type="SUPFAM" id="SSF63380">
    <property type="entry name" value="Riboflavin synthase domain-like"/>
    <property type="match status" value="1"/>
</dbReference>
<dbReference type="Pfam" id="PF00111">
    <property type="entry name" value="Fer2"/>
    <property type="match status" value="1"/>
</dbReference>
<dbReference type="InterPro" id="IPR001041">
    <property type="entry name" value="2Fe-2S_ferredoxin-type"/>
</dbReference>
<evidence type="ECO:0000256" key="4">
    <source>
        <dbReference type="ARBA" id="ARBA00022723"/>
    </source>
</evidence>
<comment type="caution">
    <text evidence="10">The sequence shown here is derived from an EMBL/GenBank/DDBJ whole genome shotgun (WGS) entry which is preliminary data.</text>
</comment>
<evidence type="ECO:0000313" key="10">
    <source>
        <dbReference type="EMBL" id="MBC2679933.1"/>
    </source>
</evidence>
<evidence type="ECO:0000259" key="9">
    <source>
        <dbReference type="PROSITE" id="PS51085"/>
    </source>
</evidence>
<evidence type="ECO:0000256" key="3">
    <source>
        <dbReference type="ARBA" id="ARBA00022714"/>
    </source>
</evidence>
<evidence type="ECO:0000256" key="8">
    <source>
        <dbReference type="ARBA" id="ARBA00023014"/>
    </source>
</evidence>
<keyword evidence="7" id="KW-0408">Iron</keyword>
<dbReference type="InterPro" id="IPR050415">
    <property type="entry name" value="MRET"/>
</dbReference>
<comment type="cofactor">
    <cofactor evidence="1">
        <name>FAD</name>
        <dbReference type="ChEBI" id="CHEBI:57692"/>
    </cofactor>
</comment>
<dbReference type="SUPFAM" id="SSF54292">
    <property type="entry name" value="2Fe-2S ferredoxin-like"/>
    <property type="match status" value="1"/>
</dbReference>
<gene>
    <name evidence="10" type="ORF">H7993_16165</name>
</gene>
<dbReference type="CDD" id="cd00207">
    <property type="entry name" value="fer2"/>
    <property type="match status" value="1"/>
</dbReference>
<dbReference type="Gene3D" id="3.10.20.30">
    <property type="match status" value="1"/>
</dbReference>
<dbReference type="PANTHER" id="PTHR47354">
    <property type="entry name" value="NADH OXIDOREDUCTASE HCR"/>
    <property type="match status" value="1"/>
</dbReference>
<reference evidence="10 11" key="1">
    <citation type="submission" date="2020-08" db="EMBL/GenBank/DDBJ databases">
        <title>Pseudomonas sp. nov.</title>
        <authorList>
            <person name="Gieschler S."/>
            <person name="Fiedler G."/>
            <person name="Brinks E."/>
            <person name="Boehnlein C."/>
            <person name="Franz C.M.A.P."/>
            <person name="Kabisch J."/>
        </authorList>
    </citation>
    <scope>NUCLEOTIDE SEQUENCE [LARGE SCALE GENOMIC DNA]</scope>
    <source>
        <strain evidence="10 11">MBT-2</strain>
    </source>
</reference>
<dbReference type="PROSITE" id="PS51085">
    <property type="entry name" value="2FE2S_FER_2"/>
    <property type="match status" value="1"/>
</dbReference>
<sequence length="358" mass="39016">MLSAKNNSSAVEPVGPGFLRCDVACDVAENARRFVFTVLDEQREEEYVPGRYLILEYAGATGQVRTACYSIVACPTRWQVEIIVQRVPSKGLSETMFNHLMVGALVRCVGVAGDITAQQLSGLDSVALLAGGIGFALPWALIREFRQWARQGRRVPRITLLLCTPSLEAVPCFAELMTLELAERWFTLRIHVTRQSLYQDNGCLWRGRPNQGVLDALEASQGIVICGSQAFAVEIHRAMQVRHGGAQYFIEAFSSADSPLPAKQADTGTVRLKIPASGVEFEAVHSLTLLAQLESQGLKVRSQCRAGICGACKIKVLKGECRSEADFALSVQERAAGYALACCSYPVGDELTLCLRTS</sequence>
<evidence type="ECO:0000256" key="2">
    <source>
        <dbReference type="ARBA" id="ARBA00022630"/>
    </source>
</evidence>
<keyword evidence="6" id="KW-0560">Oxidoreductase</keyword>
<dbReference type="InterPro" id="IPR006058">
    <property type="entry name" value="2Fe2S_fd_BS"/>
</dbReference>
<dbReference type="GO" id="GO:0016491">
    <property type="term" value="F:oxidoreductase activity"/>
    <property type="evidence" value="ECO:0007669"/>
    <property type="project" value="UniProtKB-KW"/>
</dbReference>
<dbReference type="PROSITE" id="PS00197">
    <property type="entry name" value="2FE2S_FER_1"/>
    <property type="match status" value="1"/>
</dbReference>
<dbReference type="EMBL" id="JACMYH010000004">
    <property type="protein sequence ID" value="MBC2679933.1"/>
    <property type="molecule type" value="Genomic_DNA"/>
</dbReference>
<dbReference type="InterPro" id="IPR012675">
    <property type="entry name" value="Beta-grasp_dom_sf"/>
</dbReference>
<dbReference type="GO" id="GO:0051537">
    <property type="term" value="F:2 iron, 2 sulfur cluster binding"/>
    <property type="evidence" value="ECO:0007669"/>
    <property type="project" value="UniProtKB-KW"/>
</dbReference>
<feature type="domain" description="2Fe-2S ferredoxin-type" evidence="9">
    <location>
        <begin position="268"/>
        <end position="358"/>
    </location>
</feature>
<evidence type="ECO:0000256" key="1">
    <source>
        <dbReference type="ARBA" id="ARBA00001974"/>
    </source>
</evidence>
<dbReference type="Gene3D" id="2.40.30.10">
    <property type="entry name" value="Translation factors"/>
    <property type="match status" value="1"/>
</dbReference>
<evidence type="ECO:0000313" key="11">
    <source>
        <dbReference type="Proteomes" id="UP000546173"/>
    </source>
</evidence>
<keyword evidence="8" id="KW-0411">Iron-sulfur</keyword>
<organism evidence="10 11">
    <name type="scientific">Pseudomonas baltica</name>
    <dbReference type="NCBI Taxonomy" id="2762576"/>
    <lineage>
        <taxon>Bacteria</taxon>
        <taxon>Pseudomonadati</taxon>
        <taxon>Pseudomonadota</taxon>
        <taxon>Gammaproteobacteria</taxon>
        <taxon>Pseudomonadales</taxon>
        <taxon>Pseudomonadaceae</taxon>
        <taxon>Pseudomonas</taxon>
    </lineage>
</organism>
<dbReference type="Proteomes" id="UP000546173">
    <property type="component" value="Unassembled WGS sequence"/>
</dbReference>
<evidence type="ECO:0000256" key="6">
    <source>
        <dbReference type="ARBA" id="ARBA00023002"/>
    </source>
</evidence>
<keyword evidence="3" id="KW-0001">2Fe-2S</keyword>
<protein>
    <submittedName>
        <fullName evidence="10">2Fe-2S iron-sulfur cluster binding domain-containing protein</fullName>
    </submittedName>
</protein>
<dbReference type="InterPro" id="IPR036010">
    <property type="entry name" value="2Fe-2S_ferredoxin-like_sf"/>
</dbReference>
<dbReference type="CDD" id="cd00322">
    <property type="entry name" value="FNR_like"/>
    <property type="match status" value="1"/>
</dbReference>
<dbReference type="PANTHER" id="PTHR47354:SF8">
    <property type="entry name" value="1,2-PHENYLACETYL-COA EPOXIDASE, SUBUNIT E"/>
    <property type="match status" value="1"/>
</dbReference>
<dbReference type="Gene3D" id="3.40.50.80">
    <property type="entry name" value="Nucleotide-binding domain of ferredoxin-NADP reductase (FNR) module"/>
    <property type="match status" value="1"/>
</dbReference>
<keyword evidence="2" id="KW-0285">Flavoprotein</keyword>